<proteinExistence type="predicted"/>
<evidence type="ECO:0000259" key="9">
    <source>
        <dbReference type="PROSITE" id="PS51471"/>
    </source>
</evidence>
<gene>
    <name evidence="10" type="ORF">MUK42_03251</name>
</gene>
<dbReference type="PANTHER" id="PTHR14049:SF9">
    <property type="entry name" value="PROCOLLAGEN-PROLINE 3-DIOXYGENASE"/>
    <property type="match status" value="1"/>
</dbReference>
<evidence type="ECO:0000256" key="4">
    <source>
        <dbReference type="ARBA" id="ARBA00022723"/>
    </source>
</evidence>
<evidence type="ECO:0000313" key="11">
    <source>
        <dbReference type="Proteomes" id="UP001055439"/>
    </source>
</evidence>
<evidence type="ECO:0000256" key="1">
    <source>
        <dbReference type="ARBA" id="ARBA00001961"/>
    </source>
</evidence>
<dbReference type="PROSITE" id="PS51471">
    <property type="entry name" value="FE2OG_OXY"/>
    <property type="match status" value="1"/>
</dbReference>
<dbReference type="PANTHER" id="PTHR14049">
    <property type="entry name" value="LEPRECAN 1"/>
    <property type="match status" value="1"/>
</dbReference>
<dbReference type="GO" id="GO:0005506">
    <property type="term" value="F:iron ion binding"/>
    <property type="evidence" value="ECO:0007669"/>
    <property type="project" value="InterPro"/>
</dbReference>
<feature type="domain" description="Fe2OG dioxygenase" evidence="9">
    <location>
        <begin position="90"/>
        <end position="198"/>
    </location>
</feature>
<keyword evidence="5" id="KW-0677">Repeat</keyword>
<dbReference type="InterPro" id="IPR039575">
    <property type="entry name" value="P3H"/>
</dbReference>
<dbReference type="EMBL" id="CP097510">
    <property type="protein sequence ID" value="URE38812.1"/>
    <property type="molecule type" value="Genomic_DNA"/>
</dbReference>
<reference evidence="10" key="1">
    <citation type="submission" date="2022-05" db="EMBL/GenBank/DDBJ databases">
        <title>The Musa troglodytarum L. genome provides insights into the mechanism of non-climacteric behaviour and enrichment of carotenoids.</title>
        <authorList>
            <person name="Wang J."/>
        </authorList>
    </citation>
    <scope>NUCLEOTIDE SEQUENCE</scope>
    <source>
        <tissue evidence="10">Leaf</tissue>
    </source>
</reference>
<evidence type="ECO:0000313" key="10">
    <source>
        <dbReference type="EMBL" id="URE38812.1"/>
    </source>
</evidence>
<dbReference type="OrthoDB" id="427071at2759"/>
<accession>A0A9E7L013</accession>
<dbReference type="Proteomes" id="UP001055439">
    <property type="component" value="Chromosome 8"/>
</dbReference>
<dbReference type="Pfam" id="PF13640">
    <property type="entry name" value="2OG-FeII_Oxy_3"/>
    <property type="match status" value="1"/>
</dbReference>
<keyword evidence="6" id="KW-0223">Dioxygenase</keyword>
<keyword evidence="7" id="KW-0560">Oxidoreductase</keyword>
<dbReference type="EC" id="1.14.11.7" evidence="3"/>
<comment type="cofactor">
    <cofactor evidence="2">
        <name>Fe cation</name>
        <dbReference type="ChEBI" id="CHEBI:24875"/>
    </cofactor>
</comment>
<dbReference type="InterPro" id="IPR044862">
    <property type="entry name" value="Pro_4_hyd_alph_FE2OG_OXY"/>
</dbReference>
<dbReference type="AlphaFoldDB" id="A0A9E7L013"/>
<protein>
    <recommendedName>
        <fullName evidence="3">procollagen-proline 3-dioxygenase</fullName>
        <ecNumber evidence="3">1.14.11.7</ecNumber>
    </recommendedName>
</protein>
<organism evidence="10 11">
    <name type="scientific">Musa troglodytarum</name>
    <name type="common">fe'i banana</name>
    <dbReference type="NCBI Taxonomy" id="320322"/>
    <lineage>
        <taxon>Eukaryota</taxon>
        <taxon>Viridiplantae</taxon>
        <taxon>Streptophyta</taxon>
        <taxon>Embryophyta</taxon>
        <taxon>Tracheophyta</taxon>
        <taxon>Spermatophyta</taxon>
        <taxon>Magnoliopsida</taxon>
        <taxon>Liliopsida</taxon>
        <taxon>Zingiberales</taxon>
        <taxon>Musaceae</taxon>
        <taxon>Musa</taxon>
    </lineage>
</organism>
<evidence type="ECO:0000256" key="3">
    <source>
        <dbReference type="ARBA" id="ARBA00012262"/>
    </source>
</evidence>
<evidence type="ECO:0000256" key="8">
    <source>
        <dbReference type="ARBA" id="ARBA00023004"/>
    </source>
</evidence>
<dbReference type="GO" id="GO:0019797">
    <property type="term" value="F:procollagen-proline 3-dioxygenase activity"/>
    <property type="evidence" value="ECO:0007669"/>
    <property type="project" value="UniProtKB-EC"/>
</dbReference>
<evidence type="ECO:0000256" key="6">
    <source>
        <dbReference type="ARBA" id="ARBA00022964"/>
    </source>
</evidence>
<evidence type="ECO:0000256" key="7">
    <source>
        <dbReference type="ARBA" id="ARBA00023002"/>
    </source>
</evidence>
<name>A0A9E7L013_9LILI</name>
<evidence type="ECO:0000256" key="2">
    <source>
        <dbReference type="ARBA" id="ARBA00001962"/>
    </source>
</evidence>
<keyword evidence="8" id="KW-0408">Iron</keyword>
<sequence length="411" mass="46403">MDLCRRPDGCDDALFTYASMAAAATERPRRLLHGFVSPELCKELEFVHRSCGTVGYRPSVFSTTLPHLAATNCAHLILPFLPLRDRLKDTVEDLFGCEFELFVEFTGLISWCKGACIGWHSDDNKPYLRQRDFAAVCYLNSHEKDFNGGLFHFKDGEPSSIAPTAGDVVVYTADERNIHSVDEVTDGERLTLTLWFTRDSAHDEDTKLINLLSQRLLVEHIEPKPFLPLPASSSMYWLAQEKPGFDVRCARVSILGYDFFPSEGKCGTDDSPCDPVELLDGRLYLGRGDEVLDKEFVNSLHALQVVQFCCWKAAELATEREVHRAGSIRPTVLKRSNNLELLVPCDYKLGEAILGGTSRHDPNPSFSWDDLVLGIARWEEYMSELHRKLLILIPYWLSNHTLSFVDATELP</sequence>
<dbReference type="SMART" id="SM00702">
    <property type="entry name" value="P4Hc"/>
    <property type="match status" value="1"/>
</dbReference>
<dbReference type="InterPro" id="IPR005123">
    <property type="entry name" value="Oxoglu/Fe-dep_dioxygenase_dom"/>
</dbReference>
<keyword evidence="4" id="KW-0479">Metal-binding</keyword>
<dbReference type="GO" id="GO:0032963">
    <property type="term" value="P:collagen metabolic process"/>
    <property type="evidence" value="ECO:0007669"/>
    <property type="project" value="InterPro"/>
</dbReference>
<comment type="cofactor">
    <cofactor evidence="1">
        <name>L-ascorbate</name>
        <dbReference type="ChEBI" id="CHEBI:38290"/>
    </cofactor>
</comment>
<keyword evidence="11" id="KW-1185">Reference proteome</keyword>
<evidence type="ECO:0000256" key="5">
    <source>
        <dbReference type="ARBA" id="ARBA00022737"/>
    </source>
</evidence>
<dbReference type="Gene3D" id="2.60.120.620">
    <property type="entry name" value="q2cbj1_9rhob like domain"/>
    <property type="match status" value="1"/>
</dbReference>
<dbReference type="InterPro" id="IPR006620">
    <property type="entry name" value="Pro_4_hyd_alph"/>
</dbReference>
<dbReference type="GO" id="GO:0031418">
    <property type="term" value="F:L-ascorbic acid binding"/>
    <property type="evidence" value="ECO:0007669"/>
    <property type="project" value="InterPro"/>
</dbReference>